<keyword evidence="1" id="KW-0805">Transcription regulation</keyword>
<dbReference type="SUPFAM" id="SSF55781">
    <property type="entry name" value="GAF domain-like"/>
    <property type="match status" value="1"/>
</dbReference>
<feature type="domain" description="IclR-ED" evidence="5">
    <location>
        <begin position="69"/>
        <end position="246"/>
    </location>
</feature>
<evidence type="ECO:0000256" key="3">
    <source>
        <dbReference type="ARBA" id="ARBA00023163"/>
    </source>
</evidence>
<organism evidence="6 7">
    <name type="scientific">Corynebacterium nasicanis</name>
    <dbReference type="NCBI Taxonomy" id="1448267"/>
    <lineage>
        <taxon>Bacteria</taxon>
        <taxon>Bacillati</taxon>
        <taxon>Actinomycetota</taxon>
        <taxon>Actinomycetes</taxon>
        <taxon>Mycobacteriales</taxon>
        <taxon>Corynebacteriaceae</taxon>
        <taxon>Corynebacterium</taxon>
    </lineage>
</organism>
<dbReference type="InterPro" id="IPR011991">
    <property type="entry name" value="ArsR-like_HTH"/>
</dbReference>
<feature type="domain" description="HTH iclR-type" evidence="4">
    <location>
        <begin position="6"/>
        <end position="68"/>
    </location>
</feature>
<gene>
    <name evidence="6" type="ORF">ACFPUZ_06260</name>
</gene>
<sequence length="249" mass="26927">MVVGQVPAARHTLRILTLLASLDVPVSAARIRSELDLPRSTTYHLLKVMQDAGYVVRIPDDNTYGLGLIAYSMASAYTQQQPLVRVGARLLEQAANLVSGSGHISRLSGSEVLYLHEIRAQGAVSLVTEIGVRLPAPRTASGRSMLAFLPEVEARAAFAAAPSQGVTLREFQGHLAEIRSRGWAEEIEEVSRGQQTVAVPVIDHLDRPAASLAVTFPVRRLEPPQITELLERLLAASAKLSASVYGRRP</sequence>
<name>A0ABW1QB62_9CORY</name>
<dbReference type="SMART" id="SM00346">
    <property type="entry name" value="HTH_ICLR"/>
    <property type="match status" value="1"/>
</dbReference>
<proteinExistence type="predicted"/>
<evidence type="ECO:0000259" key="4">
    <source>
        <dbReference type="PROSITE" id="PS51077"/>
    </source>
</evidence>
<evidence type="ECO:0000313" key="6">
    <source>
        <dbReference type="EMBL" id="MFC6146408.1"/>
    </source>
</evidence>
<dbReference type="PROSITE" id="PS51078">
    <property type="entry name" value="ICLR_ED"/>
    <property type="match status" value="1"/>
</dbReference>
<dbReference type="InterPro" id="IPR029016">
    <property type="entry name" value="GAF-like_dom_sf"/>
</dbReference>
<keyword evidence="2" id="KW-0238">DNA-binding</keyword>
<dbReference type="RefSeq" id="WP_377000913.1">
    <property type="nucleotide sequence ID" value="NZ_JBHSQE010000003.1"/>
</dbReference>
<dbReference type="InterPro" id="IPR050707">
    <property type="entry name" value="HTH_MetabolicPath_Reg"/>
</dbReference>
<keyword evidence="7" id="KW-1185">Reference proteome</keyword>
<evidence type="ECO:0000256" key="1">
    <source>
        <dbReference type="ARBA" id="ARBA00023015"/>
    </source>
</evidence>
<accession>A0ABW1QB62</accession>
<evidence type="ECO:0000259" key="5">
    <source>
        <dbReference type="PROSITE" id="PS51078"/>
    </source>
</evidence>
<dbReference type="InterPro" id="IPR036388">
    <property type="entry name" value="WH-like_DNA-bd_sf"/>
</dbReference>
<reference evidence="7" key="1">
    <citation type="journal article" date="2019" name="Int. J. Syst. Evol. Microbiol.">
        <title>The Global Catalogue of Microorganisms (GCM) 10K type strain sequencing project: providing services to taxonomists for standard genome sequencing and annotation.</title>
        <authorList>
            <consortium name="The Broad Institute Genomics Platform"/>
            <consortium name="The Broad Institute Genome Sequencing Center for Infectious Disease"/>
            <person name="Wu L."/>
            <person name="Ma J."/>
        </authorList>
    </citation>
    <scope>NUCLEOTIDE SEQUENCE [LARGE SCALE GENOMIC DNA]</scope>
    <source>
        <strain evidence="7">CCUG 51943</strain>
    </source>
</reference>
<dbReference type="EMBL" id="JBHSQE010000003">
    <property type="protein sequence ID" value="MFC6146408.1"/>
    <property type="molecule type" value="Genomic_DNA"/>
</dbReference>
<dbReference type="CDD" id="cd00090">
    <property type="entry name" value="HTH_ARSR"/>
    <property type="match status" value="1"/>
</dbReference>
<dbReference type="SUPFAM" id="SSF46785">
    <property type="entry name" value="Winged helix' DNA-binding domain"/>
    <property type="match status" value="1"/>
</dbReference>
<keyword evidence="3" id="KW-0804">Transcription</keyword>
<comment type="caution">
    <text evidence="6">The sequence shown here is derived from an EMBL/GenBank/DDBJ whole genome shotgun (WGS) entry which is preliminary data.</text>
</comment>
<dbReference type="Pfam" id="PF09339">
    <property type="entry name" value="HTH_IclR"/>
    <property type="match status" value="1"/>
</dbReference>
<dbReference type="Proteomes" id="UP001596244">
    <property type="component" value="Unassembled WGS sequence"/>
</dbReference>
<protein>
    <submittedName>
        <fullName evidence="6">IclR family transcriptional regulator</fullName>
    </submittedName>
</protein>
<dbReference type="PROSITE" id="PS51077">
    <property type="entry name" value="HTH_ICLR"/>
    <property type="match status" value="1"/>
</dbReference>
<dbReference type="InterPro" id="IPR005471">
    <property type="entry name" value="Tscrpt_reg_IclR_N"/>
</dbReference>
<dbReference type="Gene3D" id="1.10.10.10">
    <property type="entry name" value="Winged helix-like DNA-binding domain superfamily/Winged helix DNA-binding domain"/>
    <property type="match status" value="1"/>
</dbReference>
<dbReference type="Pfam" id="PF01614">
    <property type="entry name" value="IclR_C"/>
    <property type="match status" value="1"/>
</dbReference>
<dbReference type="InterPro" id="IPR014757">
    <property type="entry name" value="Tscrpt_reg_IclR_C"/>
</dbReference>
<dbReference type="PANTHER" id="PTHR30136:SF35">
    <property type="entry name" value="HTH-TYPE TRANSCRIPTIONAL REGULATOR RV1719"/>
    <property type="match status" value="1"/>
</dbReference>
<evidence type="ECO:0000256" key="2">
    <source>
        <dbReference type="ARBA" id="ARBA00023125"/>
    </source>
</evidence>
<dbReference type="Gene3D" id="3.30.450.40">
    <property type="match status" value="1"/>
</dbReference>
<dbReference type="PANTHER" id="PTHR30136">
    <property type="entry name" value="HELIX-TURN-HELIX TRANSCRIPTIONAL REGULATOR, ICLR FAMILY"/>
    <property type="match status" value="1"/>
</dbReference>
<dbReference type="InterPro" id="IPR036390">
    <property type="entry name" value="WH_DNA-bd_sf"/>
</dbReference>
<evidence type="ECO:0000313" key="7">
    <source>
        <dbReference type="Proteomes" id="UP001596244"/>
    </source>
</evidence>